<dbReference type="STRING" id="1379680.GCA_001612615_06206"/>
<keyword evidence="1" id="KW-0472">Membrane</keyword>
<evidence type="ECO:0000313" key="3">
    <source>
        <dbReference type="Proteomes" id="UP000219565"/>
    </source>
</evidence>
<dbReference type="AlphaFoldDB" id="A0A285LRX8"/>
<gene>
    <name evidence="2" type="ORF">SAMN04244553_4630</name>
</gene>
<name>A0A285LRX8_9NOCA</name>
<keyword evidence="1" id="KW-1133">Transmembrane helix</keyword>
<dbReference type="Proteomes" id="UP000219565">
    <property type="component" value="Unassembled WGS sequence"/>
</dbReference>
<keyword evidence="3" id="KW-1185">Reference proteome</keyword>
<proteinExistence type="predicted"/>
<keyword evidence="1" id="KW-0812">Transmembrane</keyword>
<dbReference type="EMBL" id="OBEG01000004">
    <property type="protein sequence ID" value="SNY87680.1"/>
    <property type="molecule type" value="Genomic_DNA"/>
</dbReference>
<sequence length="85" mass="9167">MGYRYVYTVRPPDDCTDPVGFVLGLAAAAGIVAIVVHDLAHVDDRPARICENFDLETVCPPSTWARVGAPARPRPAPSCDIHRAP</sequence>
<reference evidence="2 3" key="1">
    <citation type="submission" date="2017-09" db="EMBL/GenBank/DDBJ databases">
        <authorList>
            <person name="Ehlers B."/>
            <person name="Leendertz F.H."/>
        </authorList>
    </citation>
    <scope>NUCLEOTIDE SEQUENCE [LARGE SCALE GENOMIC DNA]</scope>
    <source>
        <strain evidence="2 3">DSM 45537</strain>
    </source>
</reference>
<accession>A0A285LRX8</accession>
<protein>
    <submittedName>
        <fullName evidence="2">Uncharacterized protein</fullName>
    </submittedName>
</protein>
<feature type="transmembrane region" description="Helical" evidence="1">
    <location>
        <begin position="20"/>
        <end position="40"/>
    </location>
</feature>
<evidence type="ECO:0000256" key="1">
    <source>
        <dbReference type="SAM" id="Phobius"/>
    </source>
</evidence>
<evidence type="ECO:0000313" key="2">
    <source>
        <dbReference type="EMBL" id="SNY87680.1"/>
    </source>
</evidence>
<organism evidence="2 3">
    <name type="scientific">Nocardia amikacinitolerans</name>
    <dbReference type="NCBI Taxonomy" id="756689"/>
    <lineage>
        <taxon>Bacteria</taxon>
        <taxon>Bacillati</taxon>
        <taxon>Actinomycetota</taxon>
        <taxon>Actinomycetes</taxon>
        <taxon>Mycobacteriales</taxon>
        <taxon>Nocardiaceae</taxon>
        <taxon>Nocardia</taxon>
    </lineage>
</organism>